<evidence type="ECO:0000313" key="2">
    <source>
        <dbReference type="EMBL" id="SVC82741.1"/>
    </source>
</evidence>
<evidence type="ECO:0000256" key="1">
    <source>
        <dbReference type="SAM" id="Phobius"/>
    </source>
</evidence>
<keyword evidence="1" id="KW-0812">Transmembrane</keyword>
<protein>
    <submittedName>
        <fullName evidence="2">Uncharacterized protein</fullName>
    </submittedName>
</protein>
<organism evidence="2">
    <name type="scientific">marine metagenome</name>
    <dbReference type="NCBI Taxonomy" id="408172"/>
    <lineage>
        <taxon>unclassified sequences</taxon>
        <taxon>metagenomes</taxon>
        <taxon>ecological metagenomes</taxon>
    </lineage>
</organism>
<feature type="transmembrane region" description="Helical" evidence="1">
    <location>
        <begin position="35"/>
        <end position="56"/>
    </location>
</feature>
<keyword evidence="1" id="KW-1133">Transmembrane helix</keyword>
<feature type="transmembrane region" description="Helical" evidence="1">
    <location>
        <begin position="129"/>
        <end position="149"/>
    </location>
</feature>
<name>A0A382QER3_9ZZZZ</name>
<dbReference type="AlphaFoldDB" id="A0A382QER3"/>
<reference evidence="2" key="1">
    <citation type="submission" date="2018-05" db="EMBL/GenBank/DDBJ databases">
        <authorList>
            <person name="Lanie J.A."/>
            <person name="Ng W.-L."/>
            <person name="Kazmierczak K.M."/>
            <person name="Andrzejewski T.M."/>
            <person name="Davidsen T.M."/>
            <person name="Wayne K.J."/>
            <person name="Tettelin H."/>
            <person name="Glass J.I."/>
            <person name="Rusch D."/>
            <person name="Podicherti R."/>
            <person name="Tsui H.-C.T."/>
            <person name="Winkler M.E."/>
        </authorList>
    </citation>
    <scope>NUCLEOTIDE SEQUENCE</scope>
</reference>
<keyword evidence="1" id="KW-0472">Membrane</keyword>
<accession>A0A382QER3</accession>
<proteinExistence type="predicted"/>
<sequence length="178" mass="20600">MSGKKPVVFHPFLSALYPVLFFYDLNTHELWFSETLMPMVVVLIAACLLLILFKYILREVTKAGIFVSFFLILFFFYEAILNQISHNTYGRLILSQDPALFWGYGVSLILLLIGLKIRRDNYFSFTRFLNVVLVILILFPVASIGIYKIQSQLLDLEKPSTLEEVLPHFNVPDFKPDI</sequence>
<feature type="non-terminal residue" evidence="2">
    <location>
        <position position="178"/>
    </location>
</feature>
<feature type="transmembrane region" description="Helical" evidence="1">
    <location>
        <begin position="63"/>
        <end position="80"/>
    </location>
</feature>
<dbReference type="EMBL" id="UINC01113260">
    <property type="protein sequence ID" value="SVC82741.1"/>
    <property type="molecule type" value="Genomic_DNA"/>
</dbReference>
<feature type="transmembrane region" description="Helical" evidence="1">
    <location>
        <begin position="7"/>
        <end position="23"/>
    </location>
</feature>
<feature type="transmembrane region" description="Helical" evidence="1">
    <location>
        <begin position="100"/>
        <end position="117"/>
    </location>
</feature>
<gene>
    <name evidence="2" type="ORF">METZ01_LOCUS335595</name>
</gene>